<reference evidence="2" key="1">
    <citation type="submission" date="2022-06" db="EMBL/GenBank/DDBJ databases">
        <title>PHB producers.</title>
        <authorList>
            <person name="Besaury L."/>
        </authorList>
    </citation>
    <scope>NUCLEOTIDE SEQUENCE</scope>
    <source>
        <strain evidence="2 3">SEWS6</strain>
    </source>
</reference>
<dbReference type="EMBL" id="JAPKHW010000057">
    <property type="protein sequence ID" value="MCX4151541.1"/>
    <property type="molecule type" value="Genomic_DNA"/>
</dbReference>
<protein>
    <submittedName>
        <fullName evidence="2">Enoyl-CoA hydratase/isomerase family protein</fullName>
    </submittedName>
</protein>
<dbReference type="RefSeq" id="WP_266261763.1">
    <property type="nucleotide sequence ID" value="NZ_JAMXWF010000057.1"/>
</dbReference>
<proteinExistence type="predicted"/>
<keyword evidence="3" id="KW-1185">Reference proteome</keyword>
<evidence type="ECO:0000313" key="4">
    <source>
        <dbReference type="Proteomes" id="UP001242288"/>
    </source>
</evidence>
<dbReference type="PANTHER" id="PTHR43459">
    <property type="entry name" value="ENOYL-COA HYDRATASE"/>
    <property type="match status" value="1"/>
</dbReference>
<accession>A0AAP5BP06</accession>
<evidence type="ECO:0000313" key="2">
    <source>
        <dbReference type="EMBL" id="MDQ6413354.1"/>
    </source>
</evidence>
<evidence type="ECO:0000313" key="1">
    <source>
        <dbReference type="EMBL" id="MCX4151541.1"/>
    </source>
</evidence>
<dbReference type="PANTHER" id="PTHR43459:SF1">
    <property type="entry name" value="EG:BACN32G11.4 PROTEIN"/>
    <property type="match status" value="1"/>
</dbReference>
<gene>
    <name evidence="2" type="ORF">NIE36_40230</name>
    <name evidence="1" type="ORF">OSB80_40325</name>
</gene>
<dbReference type="InterPro" id="IPR029045">
    <property type="entry name" value="ClpP/crotonase-like_dom_sf"/>
</dbReference>
<dbReference type="Proteomes" id="UP001209412">
    <property type="component" value="Unassembled WGS sequence"/>
</dbReference>
<dbReference type="InterPro" id="IPR001753">
    <property type="entry name" value="Enoyl-CoA_hydra/iso"/>
</dbReference>
<dbReference type="Proteomes" id="UP001242288">
    <property type="component" value="Unassembled WGS sequence"/>
</dbReference>
<dbReference type="SUPFAM" id="SSF52096">
    <property type="entry name" value="ClpP/crotonase"/>
    <property type="match status" value="1"/>
</dbReference>
<evidence type="ECO:0000313" key="3">
    <source>
        <dbReference type="Proteomes" id="UP001209412"/>
    </source>
</evidence>
<dbReference type="Pfam" id="PF00378">
    <property type="entry name" value="ECH_1"/>
    <property type="match status" value="1"/>
</dbReference>
<dbReference type="EMBL" id="JAMXWF010000057">
    <property type="protein sequence ID" value="MDQ6413354.1"/>
    <property type="molecule type" value="Genomic_DNA"/>
</dbReference>
<organism evidence="2 4">
    <name type="scientific">Paraburkholderia madseniana</name>
    <dbReference type="NCBI Taxonomy" id="2599607"/>
    <lineage>
        <taxon>Bacteria</taxon>
        <taxon>Pseudomonadati</taxon>
        <taxon>Pseudomonadota</taxon>
        <taxon>Betaproteobacteria</taxon>
        <taxon>Burkholderiales</taxon>
        <taxon>Burkholderiaceae</taxon>
        <taxon>Paraburkholderia</taxon>
    </lineage>
</organism>
<dbReference type="AlphaFoldDB" id="A0AAP5BP06"/>
<comment type="caution">
    <text evidence="2">The sequence shown here is derived from an EMBL/GenBank/DDBJ whole genome shotgun (WGS) entry which is preliminary data.</text>
</comment>
<dbReference type="GO" id="GO:0003824">
    <property type="term" value="F:catalytic activity"/>
    <property type="evidence" value="ECO:0007669"/>
    <property type="project" value="UniProtKB-ARBA"/>
</dbReference>
<dbReference type="Gene3D" id="3.90.226.10">
    <property type="entry name" value="2-enoyl-CoA Hydratase, Chain A, domain 1"/>
    <property type="match status" value="1"/>
</dbReference>
<sequence length="278" mass="30638">MSEYTTFKFEVDNNVAKVTFSNPPINLIDDAMNADLGHLVKMLEADQDLDVVIFRSDNPEYFLAHFDIAPGPARVIPSLGAASMKSHLHTRISNLRQVTIGEIRGRARGAGNELLLALDMRFASREKAVFGQPESILGLAPGAGGSIRLAQLMGRGRALEACLSGDDYDADTAERYGWINRALPDSELTDFVDRLAGRIASFPRTGLASVKSIINRINAPDSATLIEESHRFVADLKNPQVRERLIWMLQNGGQTDGELERHLGRDLAKYPEQLNVEP</sequence>
<name>A0AAP5BP06_9BURK</name>
<dbReference type="CDD" id="cd06558">
    <property type="entry name" value="crotonase-like"/>
    <property type="match status" value="1"/>
</dbReference>